<reference evidence="2 3" key="1">
    <citation type="submission" date="2019-02" db="EMBL/GenBank/DDBJ databases">
        <title>Genomic Encyclopedia of Type Strains, Phase IV (KMG-IV): sequencing the most valuable type-strain genomes for metagenomic binning, comparative biology and taxonomic classification.</title>
        <authorList>
            <person name="Goeker M."/>
        </authorList>
    </citation>
    <scope>NUCLEOTIDE SEQUENCE [LARGE SCALE GENOMIC DNA]</scope>
    <source>
        <strain evidence="2 3">DSM 10617</strain>
    </source>
</reference>
<dbReference type="Proteomes" id="UP000293433">
    <property type="component" value="Unassembled WGS sequence"/>
</dbReference>
<proteinExistence type="predicted"/>
<evidence type="ECO:0000256" key="1">
    <source>
        <dbReference type="SAM" id="Phobius"/>
    </source>
</evidence>
<keyword evidence="1" id="KW-0812">Transmembrane</keyword>
<organism evidence="2 3">
    <name type="scientific">Sphaerotilus mobilis</name>
    <dbReference type="NCBI Taxonomy" id="47994"/>
    <lineage>
        <taxon>Bacteria</taxon>
        <taxon>Pseudomonadati</taxon>
        <taxon>Pseudomonadota</taxon>
        <taxon>Betaproteobacteria</taxon>
        <taxon>Burkholderiales</taxon>
        <taxon>Sphaerotilaceae</taxon>
        <taxon>Sphaerotilus</taxon>
    </lineage>
</organism>
<dbReference type="RefSeq" id="WP_130480024.1">
    <property type="nucleotide sequence ID" value="NZ_SGWV01000007.1"/>
</dbReference>
<gene>
    <name evidence="2" type="ORF">EV685_0076</name>
</gene>
<dbReference type="OrthoDB" id="9157091at2"/>
<dbReference type="EMBL" id="SGWV01000007">
    <property type="protein sequence ID" value="RZS57806.1"/>
    <property type="molecule type" value="Genomic_DNA"/>
</dbReference>
<feature type="transmembrane region" description="Helical" evidence="1">
    <location>
        <begin position="129"/>
        <end position="151"/>
    </location>
</feature>
<name>A0A4Q7LSM3_9BURK</name>
<sequence length="153" mass="17128">MSRPSTTREALIAEAIGDLGQLLQQVEQTQAALRASDLALKESAATLVQQSTKFQAAVAQGSSRAKVELGLHIAKQATRTLEEMVSVQTQAMNETTRTCFAQQIEPQIQRLVQPLNRLHDRLERPWERWMLHAATALCSSTMTWAVTVYLLRR</sequence>
<evidence type="ECO:0000313" key="2">
    <source>
        <dbReference type="EMBL" id="RZS57806.1"/>
    </source>
</evidence>
<keyword evidence="1" id="KW-0472">Membrane</keyword>
<dbReference type="AlphaFoldDB" id="A0A4Q7LSM3"/>
<accession>A0A4Q7LSM3</accession>
<protein>
    <submittedName>
        <fullName evidence="2">Uncharacterized protein</fullName>
    </submittedName>
</protein>
<keyword evidence="1" id="KW-1133">Transmembrane helix</keyword>
<keyword evidence="3" id="KW-1185">Reference proteome</keyword>
<evidence type="ECO:0000313" key="3">
    <source>
        <dbReference type="Proteomes" id="UP000293433"/>
    </source>
</evidence>
<comment type="caution">
    <text evidence="2">The sequence shown here is derived from an EMBL/GenBank/DDBJ whole genome shotgun (WGS) entry which is preliminary data.</text>
</comment>